<feature type="transmembrane region" description="Helical" evidence="1">
    <location>
        <begin position="170"/>
        <end position="193"/>
    </location>
</feature>
<feature type="transmembrane region" description="Helical" evidence="1">
    <location>
        <begin position="36"/>
        <end position="54"/>
    </location>
</feature>
<sequence>MSDMHEAVALPDPAVKRLLHPTDLPEARSLYLRGWWFGRLCSLPVVAAIAAVAWMLSGNLLATVAATSSTFVIALIASRWHHARAWDFIPRKRQDTEGAASWRLLASVIDAMALVVTALAVLVATGSRPLPEGVIAFAVGAGAGVALVQIIELMVAIAGRRHPVALAQRLVMLAAVAVSAVVVATVGLGGQWASEHSTSATMGAATILIAQSLWWIYDVVRNRRERSR</sequence>
<keyword evidence="1" id="KW-0812">Transmembrane</keyword>
<dbReference type="OrthoDB" id="4932652at2"/>
<dbReference type="RefSeq" id="WP_141538660.1">
    <property type="nucleotide sequence ID" value="NZ_PDJJ01000001.1"/>
</dbReference>
<feature type="transmembrane region" description="Helical" evidence="1">
    <location>
        <begin position="135"/>
        <end position="158"/>
    </location>
</feature>
<dbReference type="Proteomes" id="UP000224130">
    <property type="component" value="Unassembled WGS sequence"/>
</dbReference>
<proteinExistence type="predicted"/>
<evidence type="ECO:0000256" key="1">
    <source>
        <dbReference type="SAM" id="Phobius"/>
    </source>
</evidence>
<evidence type="ECO:0000313" key="3">
    <source>
        <dbReference type="Proteomes" id="UP000224130"/>
    </source>
</evidence>
<name>A0A2A9EX21_9MICO</name>
<accession>A0A2A9EX21</accession>
<comment type="caution">
    <text evidence="2">The sequence shown here is derived from an EMBL/GenBank/DDBJ whole genome shotgun (WGS) entry which is preliminary data.</text>
</comment>
<gene>
    <name evidence="2" type="ORF">ATJ88_2275</name>
</gene>
<keyword evidence="3" id="KW-1185">Reference proteome</keyword>
<evidence type="ECO:0000313" key="2">
    <source>
        <dbReference type="EMBL" id="PFG43574.1"/>
    </source>
</evidence>
<dbReference type="EMBL" id="PDJJ01000001">
    <property type="protein sequence ID" value="PFG43574.1"/>
    <property type="molecule type" value="Genomic_DNA"/>
</dbReference>
<feature type="transmembrane region" description="Helical" evidence="1">
    <location>
        <begin position="199"/>
        <end position="220"/>
    </location>
</feature>
<feature type="transmembrane region" description="Helical" evidence="1">
    <location>
        <begin position="102"/>
        <end position="123"/>
    </location>
</feature>
<dbReference type="AlphaFoldDB" id="A0A2A9EX21"/>
<reference evidence="2 3" key="1">
    <citation type="submission" date="2017-10" db="EMBL/GenBank/DDBJ databases">
        <title>Sequencing the genomes of 1000 actinobacteria strains.</title>
        <authorList>
            <person name="Klenk H.-P."/>
        </authorList>
    </citation>
    <scope>NUCLEOTIDE SEQUENCE [LARGE SCALE GENOMIC DNA]</scope>
    <source>
        <strain evidence="2 3">DSM 21863</strain>
    </source>
</reference>
<keyword evidence="1" id="KW-0472">Membrane</keyword>
<keyword evidence="1" id="KW-1133">Transmembrane helix</keyword>
<organism evidence="2 3">
    <name type="scientific">Isoptericola jiangsuensis</name>
    <dbReference type="NCBI Taxonomy" id="548579"/>
    <lineage>
        <taxon>Bacteria</taxon>
        <taxon>Bacillati</taxon>
        <taxon>Actinomycetota</taxon>
        <taxon>Actinomycetes</taxon>
        <taxon>Micrococcales</taxon>
        <taxon>Promicromonosporaceae</taxon>
        <taxon>Isoptericola</taxon>
    </lineage>
</organism>
<feature type="transmembrane region" description="Helical" evidence="1">
    <location>
        <begin position="60"/>
        <end position="81"/>
    </location>
</feature>
<protein>
    <submittedName>
        <fullName evidence="2">Uncharacterized protein</fullName>
    </submittedName>
</protein>